<dbReference type="Proteomes" id="UP001150907">
    <property type="component" value="Unassembled WGS sequence"/>
</dbReference>
<evidence type="ECO:0000313" key="6">
    <source>
        <dbReference type="Proteomes" id="UP001150907"/>
    </source>
</evidence>
<feature type="compositionally biased region" description="Polar residues" evidence="3">
    <location>
        <begin position="319"/>
        <end position="330"/>
    </location>
</feature>
<feature type="region of interest" description="Disordered" evidence="3">
    <location>
        <begin position="479"/>
        <end position="703"/>
    </location>
</feature>
<evidence type="ECO:0000313" key="5">
    <source>
        <dbReference type="EMBL" id="KAJ2000079.1"/>
    </source>
</evidence>
<dbReference type="AlphaFoldDB" id="A0A9W8ED95"/>
<feature type="compositionally biased region" description="Acidic residues" evidence="3">
    <location>
        <begin position="606"/>
        <end position="615"/>
    </location>
</feature>
<dbReference type="GO" id="GO:0000014">
    <property type="term" value="F:single-stranded DNA endodeoxyribonuclease activity"/>
    <property type="evidence" value="ECO:0007669"/>
    <property type="project" value="TreeGrafter"/>
</dbReference>
<dbReference type="GO" id="GO:0008296">
    <property type="term" value="F:3'-5'-DNA exonuclease activity"/>
    <property type="evidence" value="ECO:0007669"/>
    <property type="project" value="InterPro"/>
</dbReference>
<protein>
    <submittedName>
        <fullName evidence="5">Meiotic recombination</fullName>
    </submittedName>
</protein>
<dbReference type="PANTHER" id="PTHR10139:SF1">
    <property type="entry name" value="DOUBLE-STRAND BREAK REPAIR PROTEIN MRE11"/>
    <property type="match status" value="1"/>
</dbReference>
<dbReference type="InterPro" id="IPR029052">
    <property type="entry name" value="Metallo-depent_PP-like"/>
</dbReference>
<dbReference type="CDD" id="cd00840">
    <property type="entry name" value="MPP_Mre11_N"/>
    <property type="match status" value="1"/>
</dbReference>
<proteinExistence type="predicted"/>
<dbReference type="GO" id="GO:0007095">
    <property type="term" value="P:mitotic G2 DNA damage checkpoint signaling"/>
    <property type="evidence" value="ECO:0007669"/>
    <property type="project" value="TreeGrafter"/>
</dbReference>
<dbReference type="OrthoDB" id="30417at2759"/>
<dbReference type="GO" id="GO:0035861">
    <property type="term" value="C:site of double-strand break"/>
    <property type="evidence" value="ECO:0007669"/>
    <property type="project" value="TreeGrafter"/>
</dbReference>
<evidence type="ECO:0000256" key="2">
    <source>
        <dbReference type="PIRSR" id="PIRSR000882-1"/>
    </source>
</evidence>
<dbReference type="InterPro" id="IPR041796">
    <property type="entry name" value="Mre11_N"/>
</dbReference>
<dbReference type="GO" id="GO:0000723">
    <property type="term" value="P:telomere maintenance"/>
    <property type="evidence" value="ECO:0007669"/>
    <property type="project" value="TreeGrafter"/>
</dbReference>
<feature type="non-terminal residue" evidence="5">
    <location>
        <position position="1"/>
    </location>
</feature>
<feature type="compositionally biased region" description="Low complexity" evidence="3">
    <location>
        <begin position="586"/>
        <end position="605"/>
    </location>
</feature>
<feature type="compositionally biased region" description="Low complexity" evidence="3">
    <location>
        <begin position="650"/>
        <end position="673"/>
    </location>
</feature>
<evidence type="ECO:0000256" key="1">
    <source>
        <dbReference type="ARBA" id="ARBA00022801"/>
    </source>
</evidence>
<feature type="compositionally biased region" description="Polar residues" evidence="3">
    <location>
        <begin position="548"/>
        <end position="559"/>
    </location>
</feature>
<dbReference type="GO" id="GO:0000724">
    <property type="term" value="P:double-strand break repair via homologous recombination"/>
    <property type="evidence" value="ECO:0007669"/>
    <property type="project" value="TreeGrafter"/>
</dbReference>
<organism evidence="5 6">
    <name type="scientific">Coemansia thaxteri</name>
    <dbReference type="NCBI Taxonomy" id="2663907"/>
    <lineage>
        <taxon>Eukaryota</taxon>
        <taxon>Fungi</taxon>
        <taxon>Fungi incertae sedis</taxon>
        <taxon>Zoopagomycota</taxon>
        <taxon>Kickxellomycotina</taxon>
        <taxon>Kickxellomycetes</taxon>
        <taxon>Kickxellales</taxon>
        <taxon>Kickxellaceae</taxon>
        <taxon>Coemansia</taxon>
    </lineage>
</organism>
<feature type="region of interest" description="Disordered" evidence="3">
    <location>
        <begin position="308"/>
        <end position="334"/>
    </location>
</feature>
<dbReference type="GO" id="GO:0042138">
    <property type="term" value="P:meiotic DNA double-strand break formation"/>
    <property type="evidence" value="ECO:0007669"/>
    <property type="project" value="TreeGrafter"/>
</dbReference>
<dbReference type="InterPro" id="IPR007281">
    <property type="entry name" value="Mre11_DNA-bd"/>
</dbReference>
<dbReference type="GO" id="GO:0006303">
    <property type="term" value="P:double-strand break repair via nonhomologous end joining"/>
    <property type="evidence" value="ECO:0007669"/>
    <property type="project" value="TreeGrafter"/>
</dbReference>
<sequence length="703" mass="75046">DGGMRHVNYEDPHVNVALPVFSIHGNHDDPSGDGNLSAMDVLAASGLVNYFGRQAEVERVRVSPLLLRKGDTRLALYGLGNIRDERLHRTMARRRLVMCQPAEDAGRWFNLMVLHQNRAAHGPKNHIPEHFLSASLDLVVWGHEHQCRIDPEFNAQQAFYVTQPGSSVATALSAGEAAAKHVGVLRISRRTFKLDKIRLRNVRPFVIEDVVLAAVPALTPQSSEDEVVDYLRRRVERMLVAAQQQYRQQLAESAADAIEPALGAQPKPLVRLRVEYSGGFESFHPQRFGLLFAGRVANPRDIVYFYRRPPPRAAPPSADTQGSTASTGSLPASARSAVPMPVDAVHVESLIGEFLDDSSMRLLVDLELAEAVRQFVQKGDADAIAHSLRSSVADTQRRVLADAAGAGAASEAALESRISLTRVARRLHAAESGFGLVDVRRSDAVVVAAVSGAEGATARRAAPINPADRAAIHAFERTAAALPGEDASREYDGSSSGGESDGDAELRRDLAPPAPVRRPRKAAPGAVLGKHGRRAAPPPTKARGRIEGNSQSGSGQDATSDWDDHVAGSADPPPSLITRPSRNARTTLASASPTPSPALPAAGAADENDDEDEEMSLPSSMAPPARKRGRLAASATRARGGGRGARGRATKATAAATQRQRSTATTPSSTSSQMPAITIDDDDDDDDNGAEGAFGRFTLRKRA</sequence>
<dbReference type="Pfam" id="PF00149">
    <property type="entry name" value="Metallophos"/>
    <property type="match status" value="1"/>
</dbReference>
<dbReference type="GO" id="GO:0030145">
    <property type="term" value="F:manganese ion binding"/>
    <property type="evidence" value="ECO:0007669"/>
    <property type="project" value="InterPro"/>
</dbReference>
<dbReference type="SUPFAM" id="SSF56300">
    <property type="entry name" value="Metallo-dependent phosphatases"/>
    <property type="match status" value="1"/>
</dbReference>
<reference evidence="5" key="1">
    <citation type="submission" date="2022-07" db="EMBL/GenBank/DDBJ databases">
        <title>Phylogenomic reconstructions and comparative analyses of Kickxellomycotina fungi.</title>
        <authorList>
            <person name="Reynolds N.K."/>
            <person name="Stajich J.E."/>
            <person name="Barry K."/>
            <person name="Grigoriev I.V."/>
            <person name="Crous P."/>
            <person name="Smith M.E."/>
        </authorList>
    </citation>
    <scope>NUCLEOTIDE SEQUENCE</scope>
    <source>
        <strain evidence="5">IMI 214461</strain>
    </source>
</reference>
<feature type="domain" description="Mre11 DNA-binding" evidence="4">
    <location>
        <begin position="192"/>
        <end position="375"/>
    </location>
</feature>
<feature type="active site" description="Proton donor" evidence="2">
    <location>
        <position position="27"/>
    </location>
</feature>
<evidence type="ECO:0000256" key="3">
    <source>
        <dbReference type="SAM" id="MobiDB-lite"/>
    </source>
</evidence>
<dbReference type="PANTHER" id="PTHR10139">
    <property type="entry name" value="DOUBLE-STRAND BREAK REPAIR PROTEIN MRE11"/>
    <property type="match status" value="1"/>
</dbReference>
<keyword evidence="6" id="KW-1185">Reference proteome</keyword>
<dbReference type="EMBL" id="JANBQF010000588">
    <property type="protein sequence ID" value="KAJ2000079.1"/>
    <property type="molecule type" value="Genomic_DNA"/>
</dbReference>
<comment type="caution">
    <text evidence="5">The sequence shown here is derived from an EMBL/GenBank/DDBJ whole genome shotgun (WGS) entry which is preliminary data.</text>
</comment>
<dbReference type="Gene3D" id="3.30.110.110">
    <property type="entry name" value="Mre11, capping domain"/>
    <property type="match status" value="1"/>
</dbReference>
<dbReference type="GO" id="GO:0097552">
    <property type="term" value="P:mitochondrial double-strand break repair via homologous recombination"/>
    <property type="evidence" value="ECO:0007669"/>
    <property type="project" value="TreeGrafter"/>
</dbReference>
<dbReference type="SMART" id="SM01347">
    <property type="entry name" value="Mre11_DNA_bind"/>
    <property type="match status" value="1"/>
</dbReference>
<dbReference type="GO" id="GO:0030870">
    <property type="term" value="C:Mre11 complex"/>
    <property type="evidence" value="ECO:0007669"/>
    <property type="project" value="InterPro"/>
</dbReference>
<dbReference type="Pfam" id="PF04152">
    <property type="entry name" value="Mre11_DNA_bind"/>
    <property type="match status" value="1"/>
</dbReference>
<keyword evidence="1" id="KW-0378">Hydrolase</keyword>
<evidence type="ECO:0000259" key="4">
    <source>
        <dbReference type="SMART" id="SM01347"/>
    </source>
</evidence>
<dbReference type="GO" id="GO:0031573">
    <property type="term" value="P:mitotic intra-S DNA damage checkpoint signaling"/>
    <property type="evidence" value="ECO:0007669"/>
    <property type="project" value="TreeGrafter"/>
</dbReference>
<accession>A0A9W8ED95</accession>
<dbReference type="InterPro" id="IPR004843">
    <property type="entry name" value="Calcineurin-like_PHP"/>
</dbReference>
<feature type="compositionally biased region" description="Acidic residues" evidence="3">
    <location>
        <begin position="679"/>
        <end position="689"/>
    </location>
</feature>
<name>A0A9W8ED95_9FUNG</name>
<dbReference type="InterPro" id="IPR038487">
    <property type="entry name" value="Mre11_capping_dom"/>
</dbReference>
<dbReference type="Gene3D" id="3.60.21.10">
    <property type="match status" value="1"/>
</dbReference>
<gene>
    <name evidence="5" type="primary">MRE11</name>
    <name evidence="5" type="ORF">H4R26_004783</name>
</gene>